<dbReference type="PANTHER" id="PTHR43341">
    <property type="entry name" value="AMINO ACID PERMEASE"/>
    <property type="match status" value="1"/>
</dbReference>
<dbReference type="Proteomes" id="UP001295740">
    <property type="component" value="Unassembled WGS sequence"/>
</dbReference>
<dbReference type="AlphaFoldDB" id="A0AAI8VWA6"/>
<dbReference type="GO" id="GO:0015171">
    <property type="term" value="F:amino acid transmembrane transporter activity"/>
    <property type="evidence" value="ECO:0007669"/>
    <property type="project" value="TreeGrafter"/>
</dbReference>
<feature type="region of interest" description="Disordered" evidence="3">
    <location>
        <begin position="1"/>
        <end position="25"/>
    </location>
</feature>
<keyword evidence="6" id="KW-1185">Reference proteome</keyword>
<evidence type="ECO:0000256" key="2">
    <source>
        <dbReference type="ARBA" id="ARBA00022970"/>
    </source>
</evidence>
<feature type="transmembrane region" description="Helical" evidence="4">
    <location>
        <begin position="80"/>
        <end position="101"/>
    </location>
</feature>
<evidence type="ECO:0000256" key="1">
    <source>
        <dbReference type="ARBA" id="ARBA00022448"/>
    </source>
</evidence>
<name>A0AAI8VWA6_9PEZI</name>
<gene>
    <name evidence="5" type="ORF">KHLLAP_LOCUS12701</name>
</gene>
<dbReference type="Gene3D" id="1.20.1740.10">
    <property type="entry name" value="Amino acid/polyamine transporter I"/>
    <property type="match status" value="1"/>
</dbReference>
<feature type="compositionally biased region" description="Polar residues" evidence="3">
    <location>
        <begin position="13"/>
        <end position="24"/>
    </location>
</feature>
<dbReference type="PANTHER" id="PTHR43341:SF1">
    <property type="entry name" value="GENERAL AMINO-ACID PERMEASE GAP1"/>
    <property type="match status" value="1"/>
</dbReference>
<dbReference type="EMBL" id="CAUWAG010000019">
    <property type="protein sequence ID" value="CAJ2512233.1"/>
    <property type="molecule type" value="Genomic_DNA"/>
</dbReference>
<evidence type="ECO:0000256" key="4">
    <source>
        <dbReference type="SAM" id="Phobius"/>
    </source>
</evidence>
<keyword evidence="4" id="KW-1133">Transmembrane helix</keyword>
<dbReference type="InterPro" id="IPR050524">
    <property type="entry name" value="APC_YAT"/>
</dbReference>
<feature type="transmembrane region" description="Helical" evidence="4">
    <location>
        <begin position="107"/>
        <end position="128"/>
    </location>
</feature>
<accession>A0AAI8VWA6</accession>
<comment type="caution">
    <text evidence="5">The sequence shown here is derived from an EMBL/GenBank/DDBJ whole genome shotgun (WGS) entry which is preliminary data.</text>
</comment>
<sequence length="144" mass="15139">MPSKVPSKVPSKHSGQPVSESTPSWRDLPEAIYPVQSQQPPLSTVPDTPHLLQVNSNSLDPSSTFSASTVSKKVITTRQFIFMALSSSIGAGLLLSTGQALAVGGPAPLFIGFAFVGLAIWITIAAWASCRPTSPSRGPSEHDK</sequence>
<reference evidence="5" key="1">
    <citation type="submission" date="2023-10" db="EMBL/GenBank/DDBJ databases">
        <authorList>
            <person name="Hackl T."/>
        </authorList>
    </citation>
    <scope>NUCLEOTIDE SEQUENCE</scope>
</reference>
<protein>
    <submittedName>
        <fullName evidence="5">Uu.00g052480.m01.CDS01</fullName>
    </submittedName>
</protein>
<evidence type="ECO:0000256" key="3">
    <source>
        <dbReference type="SAM" id="MobiDB-lite"/>
    </source>
</evidence>
<evidence type="ECO:0000313" key="5">
    <source>
        <dbReference type="EMBL" id="CAJ2512233.1"/>
    </source>
</evidence>
<proteinExistence type="predicted"/>
<keyword evidence="2" id="KW-0029">Amino-acid transport</keyword>
<organism evidence="5 6">
    <name type="scientific">Anthostomella pinea</name>
    <dbReference type="NCBI Taxonomy" id="933095"/>
    <lineage>
        <taxon>Eukaryota</taxon>
        <taxon>Fungi</taxon>
        <taxon>Dikarya</taxon>
        <taxon>Ascomycota</taxon>
        <taxon>Pezizomycotina</taxon>
        <taxon>Sordariomycetes</taxon>
        <taxon>Xylariomycetidae</taxon>
        <taxon>Xylariales</taxon>
        <taxon>Xylariaceae</taxon>
        <taxon>Anthostomella</taxon>
    </lineage>
</organism>
<keyword evidence="4" id="KW-0472">Membrane</keyword>
<evidence type="ECO:0000313" key="6">
    <source>
        <dbReference type="Proteomes" id="UP001295740"/>
    </source>
</evidence>
<dbReference type="GO" id="GO:0016020">
    <property type="term" value="C:membrane"/>
    <property type="evidence" value="ECO:0007669"/>
    <property type="project" value="TreeGrafter"/>
</dbReference>
<keyword evidence="4" id="KW-0812">Transmembrane</keyword>
<keyword evidence="1" id="KW-0813">Transport</keyword>